<dbReference type="HOGENOM" id="CLU_039401_0_0_7"/>
<evidence type="ECO:0000313" key="2">
    <source>
        <dbReference type="Proteomes" id="UP000019140"/>
    </source>
</evidence>
<gene>
    <name evidence="1" type="ORF">ETSY2_43065</name>
</gene>
<name>W4LJX6_9BACT</name>
<organism evidence="1 2">
    <name type="scientific">Candidatus Entotheonella gemina</name>
    <dbReference type="NCBI Taxonomy" id="1429439"/>
    <lineage>
        <taxon>Bacteria</taxon>
        <taxon>Pseudomonadati</taxon>
        <taxon>Nitrospinota/Tectimicrobiota group</taxon>
        <taxon>Candidatus Tectimicrobiota</taxon>
        <taxon>Candidatus Entotheonellia</taxon>
        <taxon>Candidatus Entotheonellales</taxon>
        <taxon>Candidatus Entotheonellaceae</taxon>
        <taxon>Candidatus Entotheonella</taxon>
    </lineage>
</organism>
<accession>W4LJX6</accession>
<keyword evidence="2" id="KW-1185">Reference proteome</keyword>
<evidence type="ECO:0000313" key="1">
    <source>
        <dbReference type="EMBL" id="ETW98272.1"/>
    </source>
</evidence>
<dbReference type="Pfam" id="PF14516">
    <property type="entry name" value="AAA_35"/>
    <property type="match status" value="1"/>
</dbReference>
<proteinExistence type="predicted"/>
<dbReference type="Proteomes" id="UP000019140">
    <property type="component" value="Unassembled WGS sequence"/>
</dbReference>
<evidence type="ECO:0008006" key="3">
    <source>
        <dbReference type="Google" id="ProtNLM"/>
    </source>
</evidence>
<dbReference type="AlphaFoldDB" id="W4LJX6"/>
<protein>
    <recommendedName>
        <fullName evidence="3">AAA+ ATPase domain-containing protein</fullName>
    </recommendedName>
</protein>
<reference evidence="1 2" key="1">
    <citation type="journal article" date="2014" name="Nature">
        <title>An environmental bacterial taxon with a large and distinct metabolic repertoire.</title>
        <authorList>
            <person name="Wilson M.C."/>
            <person name="Mori T."/>
            <person name="Ruckert C."/>
            <person name="Uria A.R."/>
            <person name="Helf M.J."/>
            <person name="Takada K."/>
            <person name="Gernert C."/>
            <person name="Steffens U.A."/>
            <person name="Heycke N."/>
            <person name="Schmitt S."/>
            <person name="Rinke C."/>
            <person name="Helfrich E.J."/>
            <person name="Brachmann A.O."/>
            <person name="Gurgui C."/>
            <person name="Wakimoto T."/>
            <person name="Kracht M."/>
            <person name="Crusemann M."/>
            <person name="Hentschel U."/>
            <person name="Abe I."/>
            <person name="Matsunaga S."/>
            <person name="Kalinowski J."/>
            <person name="Takeyama H."/>
            <person name="Piel J."/>
        </authorList>
    </citation>
    <scope>NUCLEOTIDE SEQUENCE [LARGE SCALE GENOMIC DNA]</scope>
    <source>
        <strain evidence="2">TSY2</strain>
    </source>
</reference>
<sequence>MRFFNTAGPVKAEIHYCVPPLERFDLDDVLMLIRQQKYFVLHAPRQTGKTSALLALMDYLNSQGQYRCVYVNVEVGQSAREDVGAAMQAIVGALASSARRTLNDTFVEDIRSEVLTKYGSHGVFGEILSRWAANDAKPLIVFIDEIDALVGDTLVTMLRQLRAGYSHRPKHFPQSIVLCGVRDVRDYRLHLSNEKAPVAGGSAFNIRAESLRISDFSQADIETLYQQHTDATGQPFAPGVIEQVWALTEGQPWLVNALAYDTCFRNKAGRDRGLVITPEAIEEAKEALILRRETHLDQLVHKLQETRVQRVIEPVLAGEHLAGQLHPDDVAYAVDLGLVKQEINGALRLANAIYQEVIPRELAWDIQSGMSEEPQWYVQPDGRLDLNRLLSAFQTFFREHAEHWIERFQYKEAGPQLLMQAFLQRIVNGGGRIEREYGLGRMRTDLLVIWPYPGGVQKAVIELKILYKNLEQTIEAGLEQTWAYMDRCATADGHLVIFDRTPGKPWEDKIFQRQGTFRGHVIEIWGM</sequence>
<dbReference type="EMBL" id="AZHX01001961">
    <property type="protein sequence ID" value="ETW98272.1"/>
    <property type="molecule type" value="Genomic_DNA"/>
</dbReference>
<dbReference type="SUPFAM" id="SSF52540">
    <property type="entry name" value="P-loop containing nucleoside triphosphate hydrolases"/>
    <property type="match status" value="1"/>
</dbReference>
<comment type="caution">
    <text evidence="1">The sequence shown here is derived from an EMBL/GenBank/DDBJ whole genome shotgun (WGS) entry which is preliminary data.</text>
</comment>
<dbReference type="PATRIC" id="fig|1429439.4.peg.7210"/>
<dbReference type="InterPro" id="IPR027417">
    <property type="entry name" value="P-loop_NTPase"/>
</dbReference>
<dbReference type="Gene3D" id="3.40.50.300">
    <property type="entry name" value="P-loop containing nucleotide triphosphate hydrolases"/>
    <property type="match status" value="1"/>
</dbReference>